<feature type="non-terminal residue" evidence="3">
    <location>
        <position position="1"/>
    </location>
</feature>
<feature type="compositionally biased region" description="Polar residues" evidence="1">
    <location>
        <begin position="223"/>
        <end position="235"/>
    </location>
</feature>
<name>A0ABS7C527_9BACL</name>
<sequence>VALTLLLLIPLLLIPFKEHSAVAAYLTMDINPSLELGIDESERVIELRALNQAGAAVITDLPFRDLPLEQVTESIMERIQARPYFANHEGNIVITSIMMRQDDDVFYESLLTQHMDEAVQKALAESSLPSEAHVEVTTLSAPKEVRDEANEQGISTGKMAVYLLAKSQGHEVTVEELKKHSISHTTEDWGGVKAVVGDTEKVQPDQNKKQLQELLKQEKDLQSQVKNTASDQSQTADKEKQPGTSEKDAAPSGINKDKKEAAASKDSGDKERSASKANTSKTSPRKGSEVNTALHPNEAEGALADKKHPIPKRHDKDNPNQNQDKVNNQRGSSKNQDSSRHRSSDNRDGLNNRSYGTTRGGNLQHQQERSRDGQSDSKQGRGREESKDTSKGRDFDAKGRRIQGGADDRRSGGNKQ</sequence>
<keyword evidence="4" id="KW-1185">Reference proteome</keyword>
<feature type="compositionally biased region" description="Polar residues" evidence="1">
    <location>
        <begin position="319"/>
        <end position="336"/>
    </location>
</feature>
<dbReference type="EMBL" id="JAHZIK010000475">
    <property type="protein sequence ID" value="MBW7455996.1"/>
    <property type="molecule type" value="Genomic_DNA"/>
</dbReference>
<feature type="compositionally biased region" description="Basic and acidic residues" evidence="1">
    <location>
        <begin position="406"/>
        <end position="416"/>
    </location>
</feature>
<evidence type="ECO:0000259" key="2">
    <source>
        <dbReference type="Pfam" id="PF23750"/>
    </source>
</evidence>
<feature type="compositionally biased region" description="Basic and acidic residues" evidence="1">
    <location>
        <begin position="303"/>
        <end position="318"/>
    </location>
</feature>
<organism evidence="3 4">
    <name type="scientific">Paenibacillus sepulcri</name>
    <dbReference type="NCBI Taxonomy" id="359917"/>
    <lineage>
        <taxon>Bacteria</taxon>
        <taxon>Bacillati</taxon>
        <taxon>Bacillota</taxon>
        <taxon>Bacilli</taxon>
        <taxon>Bacillales</taxon>
        <taxon>Paenibacillaceae</taxon>
        <taxon>Paenibacillus</taxon>
    </lineage>
</organism>
<gene>
    <name evidence="3" type="ORF">K0U00_18365</name>
</gene>
<protein>
    <recommendedName>
        <fullName evidence="2">Anti-sigma factor RsgI-like middle domain-containing protein</fullName>
    </recommendedName>
</protein>
<evidence type="ECO:0000313" key="3">
    <source>
        <dbReference type="EMBL" id="MBW7455996.1"/>
    </source>
</evidence>
<feature type="compositionally biased region" description="Polar residues" evidence="1">
    <location>
        <begin position="351"/>
        <end position="365"/>
    </location>
</feature>
<proteinExistence type="predicted"/>
<feature type="compositionally biased region" description="Basic and acidic residues" evidence="1">
    <location>
        <begin position="366"/>
        <end position="399"/>
    </location>
</feature>
<accession>A0ABS7C527</accession>
<feature type="compositionally biased region" description="Basic and acidic residues" evidence="1">
    <location>
        <begin position="236"/>
        <end position="274"/>
    </location>
</feature>
<feature type="domain" description="Anti-sigma factor RsgI-like middle" evidence="2">
    <location>
        <begin position="24"/>
        <end position="163"/>
    </location>
</feature>
<evidence type="ECO:0000313" key="4">
    <source>
        <dbReference type="Proteomes" id="UP001519887"/>
    </source>
</evidence>
<comment type="caution">
    <text evidence="3">The sequence shown here is derived from an EMBL/GenBank/DDBJ whole genome shotgun (WGS) entry which is preliminary data.</text>
</comment>
<dbReference type="InterPro" id="IPR055431">
    <property type="entry name" value="RsgI_M"/>
</dbReference>
<feature type="compositionally biased region" description="Basic and acidic residues" evidence="1">
    <location>
        <begin position="337"/>
        <end position="350"/>
    </location>
</feature>
<dbReference type="Pfam" id="PF23750">
    <property type="entry name" value="RsgI_M"/>
    <property type="match status" value="1"/>
</dbReference>
<reference evidence="3 4" key="1">
    <citation type="submission" date="2021-07" db="EMBL/GenBank/DDBJ databases">
        <title>Paenibacillus radiodurans sp. nov., isolated from the southeastern edge of Tengger Desert.</title>
        <authorList>
            <person name="Zhang G."/>
        </authorList>
    </citation>
    <scope>NUCLEOTIDE SEQUENCE [LARGE SCALE GENOMIC DNA]</scope>
    <source>
        <strain evidence="3 4">CCM 7311</strain>
    </source>
</reference>
<evidence type="ECO:0000256" key="1">
    <source>
        <dbReference type="SAM" id="MobiDB-lite"/>
    </source>
</evidence>
<dbReference type="Proteomes" id="UP001519887">
    <property type="component" value="Unassembled WGS sequence"/>
</dbReference>
<feature type="region of interest" description="Disordered" evidence="1">
    <location>
        <begin position="221"/>
        <end position="416"/>
    </location>
</feature>